<dbReference type="SUPFAM" id="SSF103473">
    <property type="entry name" value="MFS general substrate transporter"/>
    <property type="match status" value="1"/>
</dbReference>
<feature type="transmembrane region" description="Helical" evidence="6">
    <location>
        <begin position="80"/>
        <end position="96"/>
    </location>
</feature>
<dbReference type="PANTHER" id="PTHR40035">
    <property type="entry name" value="ATP SYNTHASE PROTEIN I"/>
    <property type="match status" value="1"/>
</dbReference>
<accession>A0A7W2AG47</accession>
<dbReference type="RefSeq" id="WP_081943769.1">
    <property type="nucleotide sequence ID" value="NZ_JACEIP010000003.1"/>
</dbReference>
<dbReference type="Proteomes" id="UP000530514">
    <property type="component" value="Unassembled WGS sequence"/>
</dbReference>
<dbReference type="AlphaFoldDB" id="A0A7W2AG47"/>
<comment type="caution">
    <text evidence="7">The sequence shown here is derived from an EMBL/GenBank/DDBJ whole genome shotgun (WGS) entry which is preliminary data.</text>
</comment>
<evidence type="ECO:0000313" key="8">
    <source>
        <dbReference type="Proteomes" id="UP000530514"/>
    </source>
</evidence>
<organism evidence="7 8">
    <name type="scientific">Thermoactinomyces daqus</name>
    <dbReference type="NCBI Taxonomy" id="1329516"/>
    <lineage>
        <taxon>Bacteria</taxon>
        <taxon>Bacillati</taxon>
        <taxon>Bacillota</taxon>
        <taxon>Bacilli</taxon>
        <taxon>Bacillales</taxon>
        <taxon>Thermoactinomycetaceae</taxon>
        <taxon>Thermoactinomyces</taxon>
    </lineage>
</organism>
<dbReference type="OrthoDB" id="2355635at2"/>
<feature type="transmembrane region" description="Helical" evidence="6">
    <location>
        <begin position="12"/>
        <end position="28"/>
    </location>
</feature>
<gene>
    <name evidence="7" type="ORF">H1164_02850</name>
</gene>
<dbReference type="Pfam" id="PF03899">
    <property type="entry name" value="ATP-synt_I"/>
    <property type="match status" value="1"/>
</dbReference>
<dbReference type="InterPro" id="IPR039072">
    <property type="entry name" value="ATP_synth_I_Bacilli"/>
</dbReference>
<evidence type="ECO:0000256" key="2">
    <source>
        <dbReference type="ARBA" id="ARBA00022475"/>
    </source>
</evidence>
<reference evidence="7 8" key="1">
    <citation type="submission" date="2020-07" db="EMBL/GenBank/DDBJ databases">
        <authorList>
            <person name="Feng H."/>
        </authorList>
    </citation>
    <scope>NUCLEOTIDE SEQUENCE [LARGE SCALE GENOMIC DNA]</scope>
    <source>
        <strain evidence="8">s-11</strain>
    </source>
</reference>
<dbReference type="InterPro" id="IPR005598">
    <property type="entry name" value="ATP_synth_I"/>
</dbReference>
<keyword evidence="2" id="KW-1003">Cell membrane</keyword>
<dbReference type="PANTHER" id="PTHR40035:SF1">
    <property type="entry name" value="ATP SYNTHASE PROTEIN I"/>
    <property type="match status" value="1"/>
</dbReference>
<protein>
    <submittedName>
        <fullName evidence="7">ATP synthase subunit I</fullName>
    </submittedName>
</protein>
<evidence type="ECO:0000256" key="1">
    <source>
        <dbReference type="ARBA" id="ARBA00004651"/>
    </source>
</evidence>
<dbReference type="EMBL" id="JACEIP010000003">
    <property type="protein sequence ID" value="MBA4541842.1"/>
    <property type="molecule type" value="Genomic_DNA"/>
</dbReference>
<proteinExistence type="predicted"/>
<feature type="transmembrane region" description="Helical" evidence="6">
    <location>
        <begin position="102"/>
        <end position="119"/>
    </location>
</feature>
<evidence type="ECO:0000256" key="4">
    <source>
        <dbReference type="ARBA" id="ARBA00022989"/>
    </source>
</evidence>
<dbReference type="GO" id="GO:0005886">
    <property type="term" value="C:plasma membrane"/>
    <property type="evidence" value="ECO:0007669"/>
    <property type="project" value="UniProtKB-SubCell"/>
</dbReference>
<name>A0A7W2AG47_9BACL</name>
<keyword evidence="8" id="KW-1185">Reference proteome</keyword>
<evidence type="ECO:0000313" key="7">
    <source>
        <dbReference type="EMBL" id="MBA4541842.1"/>
    </source>
</evidence>
<keyword evidence="4 6" id="KW-1133">Transmembrane helix</keyword>
<dbReference type="InterPro" id="IPR036259">
    <property type="entry name" value="MFS_trans_sf"/>
</dbReference>
<evidence type="ECO:0000256" key="3">
    <source>
        <dbReference type="ARBA" id="ARBA00022692"/>
    </source>
</evidence>
<feature type="transmembrane region" description="Helical" evidence="6">
    <location>
        <begin position="34"/>
        <end position="52"/>
    </location>
</feature>
<keyword evidence="3 6" id="KW-0812">Transmembrane</keyword>
<sequence>MDPITTIRRRVVFLTIVFLAILMIIWFFTPQKRLVAGFFLGLCVSLYNILYMSRKVRIAGERAILTGSTRNRGTGMVNRYLMVALAIIIAIEYPGWFDVRAVPFGLPICYILIILLEFWEARRLNHQIRKG</sequence>
<evidence type="ECO:0000256" key="6">
    <source>
        <dbReference type="SAM" id="Phobius"/>
    </source>
</evidence>
<keyword evidence="5 6" id="KW-0472">Membrane</keyword>
<comment type="subcellular location">
    <subcellularLocation>
        <location evidence="1">Cell membrane</location>
        <topology evidence="1">Multi-pass membrane protein</topology>
    </subcellularLocation>
</comment>
<evidence type="ECO:0000256" key="5">
    <source>
        <dbReference type="ARBA" id="ARBA00023136"/>
    </source>
</evidence>